<evidence type="ECO:0000313" key="4">
    <source>
        <dbReference type="Proteomes" id="UP000429607"/>
    </source>
</evidence>
<name>A0A6A3L934_9STRA</name>
<dbReference type="EMBL" id="QXFV01001194">
    <property type="protein sequence ID" value="KAE9012403.1"/>
    <property type="molecule type" value="Genomic_DNA"/>
</dbReference>
<dbReference type="Proteomes" id="UP000429607">
    <property type="component" value="Unassembled WGS sequence"/>
</dbReference>
<gene>
    <name evidence="2" type="ORF">PR001_g15677</name>
    <name evidence="3" type="ORF">PR003_g16357</name>
</gene>
<organism evidence="2 4">
    <name type="scientific">Phytophthora rubi</name>
    <dbReference type="NCBI Taxonomy" id="129364"/>
    <lineage>
        <taxon>Eukaryota</taxon>
        <taxon>Sar</taxon>
        <taxon>Stramenopiles</taxon>
        <taxon>Oomycota</taxon>
        <taxon>Peronosporomycetes</taxon>
        <taxon>Peronosporales</taxon>
        <taxon>Peronosporaceae</taxon>
        <taxon>Phytophthora</taxon>
    </lineage>
</organism>
<comment type="caution">
    <text evidence="2">The sequence shown here is derived from an EMBL/GenBank/DDBJ whole genome shotgun (WGS) entry which is preliminary data.</text>
</comment>
<dbReference type="AlphaFoldDB" id="A0A6A3L934"/>
<keyword evidence="5" id="KW-1185">Reference proteome</keyword>
<evidence type="ECO:0000313" key="3">
    <source>
        <dbReference type="EMBL" id="KAE9325930.1"/>
    </source>
</evidence>
<accession>A0A6A3L934</accession>
<reference evidence="2 4" key="1">
    <citation type="submission" date="2018-09" db="EMBL/GenBank/DDBJ databases">
        <title>Genomic investigation of the strawberry pathogen Phytophthora fragariae indicates pathogenicity is determined by transcriptional variation in three key races.</title>
        <authorList>
            <person name="Adams T.M."/>
            <person name="Armitage A.D."/>
            <person name="Sobczyk M.K."/>
            <person name="Bates H.J."/>
            <person name="Dunwell J.M."/>
            <person name="Nellist C.F."/>
            <person name="Harrison R.J."/>
        </authorList>
    </citation>
    <scope>NUCLEOTIDE SEQUENCE [LARGE SCALE GENOMIC DNA]</scope>
    <source>
        <strain evidence="2 4">SCRP249</strain>
        <strain evidence="3 5">SCRP333</strain>
    </source>
</reference>
<evidence type="ECO:0000313" key="2">
    <source>
        <dbReference type="EMBL" id="KAE9012403.1"/>
    </source>
</evidence>
<evidence type="ECO:0000256" key="1">
    <source>
        <dbReference type="SAM" id="MobiDB-lite"/>
    </source>
</evidence>
<dbReference type="EMBL" id="QXFT01001190">
    <property type="protein sequence ID" value="KAE9325930.1"/>
    <property type="molecule type" value="Genomic_DNA"/>
</dbReference>
<dbReference type="Proteomes" id="UP000434957">
    <property type="component" value="Unassembled WGS sequence"/>
</dbReference>
<feature type="region of interest" description="Disordered" evidence="1">
    <location>
        <begin position="1"/>
        <end position="103"/>
    </location>
</feature>
<sequence length="276" mass="31731">MSMERGDQRASGGMLKPAAEDVGADENDQEGKVETQRMEWGTRSSSTRQRKRPRLELPKHQRIQQRQAQRQEAFPRKHTSKGRNTEGSKWAGRGKEGEPGAEEGQEVFNQLKRYLLQDAPQDYVIPVVNRLNALARERRFLAYKTSTTKTSTSPLTKKVLREQWQDVPTAEQNERYQNLRSYWDLSNSEHGGRLCQWIKWWLVQEDLQQDEVETRLQFCHFEGVHVTPAEVAKEGDGITSYLGAVSKGLEEQGRGIHTEEHKRMQILCTQPATSVT</sequence>
<evidence type="ECO:0000313" key="5">
    <source>
        <dbReference type="Proteomes" id="UP000434957"/>
    </source>
</evidence>
<proteinExistence type="predicted"/>
<protein>
    <submittedName>
        <fullName evidence="2">Uncharacterized protein</fullName>
    </submittedName>
</protein>